<dbReference type="KEGG" id="bvv:BHK69_30150"/>
<dbReference type="AlphaFoldDB" id="A0A1D7UC85"/>
<name>A0A1D7UC85_9HYPH</name>
<evidence type="ECO:0000313" key="2">
    <source>
        <dbReference type="Proteomes" id="UP000094969"/>
    </source>
</evidence>
<evidence type="ECO:0000313" key="1">
    <source>
        <dbReference type="EMBL" id="AOO84983.1"/>
    </source>
</evidence>
<accession>A0A1D7UC85</accession>
<geneLocation type="plasmid" evidence="1 2">
    <name>unnamed1</name>
</geneLocation>
<keyword evidence="2" id="KW-1185">Reference proteome</keyword>
<proteinExistence type="predicted"/>
<gene>
    <name evidence="1" type="ORF">BHK69_30150</name>
</gene>
<protein>
    <submittedName>
        <fullName evidence="1">Uncharacterized protein</fullName>
    </submittedName>
</protein>
<organism evidence="1 2">
    <name type="scientific">Bosea vaviloviae</name>
    <dbReference type="NCBI Taxonomy" id="1526658"/>
    <lineage>
        <taxon>Bacteria</taxon>
        <taxon>Pseudomonadati</taxon>
        <taxon>Pseudomonadota</taxon>
        <taxon>Alphaproteobacteria</taxon>
        <taxon>Hyphomicrobiales</taxon>
        <taxon>Boseaceae</taxon>
        <taxon>Bosea</taxon>
    </lineage>
</organism>
<dbReference type="EMBL" id="CP017148">
    <property type="protein sequence ID" value="AOO84983.1"/>
    <property type="molecule type" value="Genomic_DNA"/>
</dbReference>
<dbReference type="RefSeq" id="WP_069694166.1">
    <property type="nucleotide sequence ID" value="NZ_CP017148.1"/>
</dbReference>
<reference evidence="1 2" key="1">
    <citation type="journal article" date="2015" name="Antonie Van Leeuwenhoek">
        <title>Bosea vaviloviae sp. nov., a new species of slow-growing rhizobia isolated from nodules of the relict species Vavilovia formosa (Stev.) Fed.</title>
        <authorList>
            <person name="Safronova V.I."/>
            <person name="Kuznetsova I.G."/>
            <person name="Sazanova A.L."/>
            <person name="Kimeklis A.K."/>
            <person name="Belimov A.A."/>
            <person name="Andronov E.E."/>
            <person name="Pinaev A.G."/>
            <person name="Chizhevskaya E.P."/>
            <person name="Pukhaev A.R."/>
            <person name="Popov K.P."/>
            <person name="Willems A."/>
            <person name="Tikhonovich I.A."/>
        </authorList>
    </citation>
    <scope>NUCLEOTIDE SEQUENCE [LARGE SCALE GENOMIC DNA]</scope>
    <source>
        <strain evidence="1 2">Vaf18</strain>
        <plasmid evidence="1">unnamed1</plasmid>
    </source>
</reference>
<sequence>MIGHPIVEPPQVVFQPGEIVADIGLDDAGLFNALHAALVDIRRDRPPPLLPLRRLGVLLQGPDNCLVVLVQIREPLDDFARICSPNWSKIAAKLLNWSATLDKSAILYFCTDYCS</sequence>
<dbReference type="Proteomes" id="UP000094969">
    <property type="component" value="Plasmid unnamed1"/>
</dbReference>
<keyword evidence="1" id="KW-0614">Plasmid</keyword>